<evidence type="ECO:0000259" key="8">
    <source>
        <dbReference type="Pfam" id="PF02668"/>
    </source>
</evidence>
<evidence type="ECO:0000313" key="10">
    <source>
        <dbReference type="Proteomes" id="UP001611075"/>
    </source>
</evidence>
<evidence type="ECO:0000256" key="2">
    <source>
        <dbReference type="ARBA" id="ARBA00005896"/>
    </source>
</evidence>
<protein>
    <submittedName>
        <fullName evidence="9">TauD/TfdA dioxygenase family protein</fullName>
    </submittedName>
</protein>
<dbReference type="PANTHER" id="PTHR30468:SF5">
    <property type="entry name" value="ALPHA-KETOGLUTARATE-DEPENDENT SULFATE ESTER DIOXYGENASE"/>
    <property type="match status" value="1"/>
</dbReference>
<dbReference type="GO" id="GO:0051213">
    <property type="term" value="F:dioxygenase activity"/>
    <property type="evidence" value="ECO:0007669"/>
    <property type="project" value="UniProtKB-KW"/>
</dbReference>
<evidence type="ECO:0000256" key="5">
    <source>
        <dbReference type="ARBA" id="ARBA00023002"/>
    </source>
</evidence>
<feature type="region of interest" description="Disordered" evidence="7">
    <location>
        <begin position="334"/>
        <end position="358"/>
    </location>
</feature>
<reference evidence="9 10" key="1">
    <citation type="submission" date="2024-10" db="EMBL/GenBank/DDBJ databases">
        <title>The Natural Products Discovery Center: Release of the First 8490 Sequenced Strains for Exploring Actinobacteria Biosynthetic Diversity.</title>
        <authorList>
            <person name="Kalkreuter E."/>
            <person name="Kautsar S.A."/>
            <person name="Yang D."/>
            <person name="Bader C.D."/>
            <person name="Teijaro C.N."/>
            <person name="Fluegel L."/>
            <person name="Davis C.M."/>
            <person name="Simpson J.R."/>
            <person name="Lauterbach L."/>
            <person name="Steele A.D."/>
            <person name="Gui C."/>
            <person name="Meng S."/>
            <person name="Li G."/>
            <person name="Viehrig K."/>
            <person name="Ye F."/>
            <person name="Su P."/>
            <person name="Kiefer A.F."/>
            <person name="Nichols A."/>
            <person name="Cepeda A.J."/>
            <person name="Yan W."/>
            <person name="Fan B."/>
            <person name="Jiang Y."/>
            <person name="Adhikari A."/>
            <person name="Zheng C.-J."/>
            <person name="Schuster L."/>
            <person name="Cowan T.M."/>
            <person name="Smanski M.J."/>
            <person name="Chevrette M.G."/>
            <person name="De Carvalho L.P.S."/>
            <person name="Shen B."/>
        </authorList>
    </citation>
    <scope>NUCLEOTIDE SEQUENCE [LARGE SCALE GENOMIC DNA]</scope>
    <source>
        <strain evidence="9 10">NPDC021253</strain>
    </source>
</reference>
<keyword evidence="4 9" id="KW-0223">Dioxygenase</keyword>
<dbReference type="PANTHER" id="PTHR30468">
    <property type="entry name" value="ALPHA-KETOGLUTARATE-DEPENDENT SULFONATE DIOXYGENASE"/>
    <property type="match status" value="1"/>
</dbReference>
<keyword evidence="6" id="KW-0408">Iron</keyword>
<evidence type="ECO:0000256" key="6">
    <source>
        <dbReference type="ARBA" id="ARBA00023004"/>
    </source>
</evidence>
<keyword evidence="5" id="KW-0560">Oxidoreductase</keyword>
<sequence>MTAAVSPPIDLSTGRRTAMGQEVMMPRSDAADLLTLRRAAGHIGAHVDGVDLAGALDEPLIAALRDALLTHKVLFFRNQNLDHAKHIALGQRFGTLTVRSRSQSNACLDVYPQILTISPQIDRDQYGIDYEAHYRLRWASGITGWHTDMSHVVNPPAASILRAETVPPFGGDTQWTNLVAAYEGLSAPLRTLCDGLQAEHSFFAGYRMVASDPVDRAILDMIGPDAPVAVHPVVRVHPETGEKALFVNPSRTARIVGLSPAESSAVLGLLFDQVTRPEYTVRFGWEPGSVAFWDNRSTAHLAAPDIDHLDGVARVLHRVTIIGDLPVGPDGYTSRAISGTPLGADRAAGDGSAEGRAR</sequence>
<evidence type="ECO:0000256" key="4">
    <source>
        <dbReference type="ARBA" id="ARBA00022964"/>
    </source>
</evidence>
<comment type="caution">
    <text evidence="9">The sequence shown here is derived from an EMBL/GenBank/DDBJ whole genome shotgun (WGS) entry which is preliminary data.</text>
</comment>
<dbReference type="Gene3D" id="3.60.130.10">
    <property type="entry name" value="Clavaminate synthase-like"/>
    <property type="match status" value="1"/>
</dbReference>
<comment type="similarity">
    <text evidence="2">Belongs to the TfdA dioxygenase family.</text>
</comment>
<dbReference type="RefSeq" id="WP_387020220.1">
    <property type="nucleotide sequence ID" value="NZ_JBIRPU010000004.1"/>
</dbReference>
<dbReference type="InterPro" id="IPR042098">
    <property type="entry name" value="TauD-like_sf"/>
</dbReference>
<evidence type="ECO:0000256" key="3">
    <source>
        <dbReference type="ARBA" id="ARBA00022723"/>
    </source>
</evidence>
<dbReference type="Proteomes" id="UP001611075">
    <property type="component" value="Unassembled WGS sequence"/>
</dbReference>
<evidence type="ECO:0000313" key="9">
    <source>
        <dbReference type="EMBL" id="MFI0792994.1"/>
    </source>
</evidence>
<accession>A0ABW7SH24</accession>
<comment type="cofactor">
    <cofactor evidence="1">
        <name>Fe(2+)</name>
        <dbReference type="ChEBI" id="CHEBI:29033"/>
    </cofactor>
</comment>
<name>A0ABW7SH24_9ACTN</name>
<dbReference type="InterPro" id="IPR003819">
    <property type="entry name" value="TauD/TfdA-like"/>
</dbReference>
<dbReference type="EMBL" id="JBIRPU010000004">
    <property type="protein sequence ID" value="MFI0792994.1"/>
    <property type="molecule type" value="Genomic_DNA"/>
</dbReference>
<feature type="domain" description="TauD/TfdA-like" evidence="8">
    <location>
        <begin position="39"/>
        <end position="320"/>
    </location>
</feature>
<keyword evidence="3" id="KW-0479">Metal-binding</keyword>
<evidence type="ECO:0000256" key="7">
    <source>
        <dbReference type="SAM" id="MobiDB-lite"/>
    </source>
</evidence>
<keyword evidence="10" id="KW-1185">Reference proteome</keyword>
<organism evidence="9 10">
    <name type="scientific">Micromonospora rubida</name>
    <dbReference type="NCBI Taxonomy" id="2697657"/>
    <lineage>
        <taxon>Bacteria</taxon>
        <taxon>Bacillati</taxon>
        <taxon>Actinomycetota</taxon>
        <taxon>Actinomycetes</taxon>
        <taxon>Micromonosporales</taxon>
        <taxon>Micromonosporaceae</taxon>
        <taxon>Micromonospora</taxon>
    </lineage>
</organism>
<proteinExistence type="inferred from homology"/>
<evidence type="ECO:0000256" key="1">
    <source>
        <dbReference type="ARBA" id="ARBA00001954"/>
    </source>
</evidence>
<gene>
    <name evidence="9" type="ORF">ACH4OY_09885</name>
</gene>
<dbReference type="Pfam" id="PF02668">
    <property type="entry name" value="TauD"/>
    <property type="match status" value="1"/>
</dbReference>
<dbReference type="SUPFAM" id="SSF51197">
    <property type="entry name" value="Clavaminate synthase-like"/>
    <property type="match status" value="1"/>
</dbReference>
<dbReference type="InterPro" id="IPR051323">
    <property type="entry name" value="AtsK-like"/>
</dbReference>